<evidence type="ECO:0000256" key="2">
    <source>
        <dbReference type="ARBA" id="ARBA00007430"/>
    </source>
</evidence>
<feature type="transmembrane region" description="Helical" evidence="7">
    <location>
        <begin position="150"/>
        <end position="171"/>
    </location>
</feature>
<dbReference type="OrthoDB" id="8538786at2"/>
<accession>A5GFE8</accession>
<evidence type="ECO:0000256" key="4">
    <source>
        <dbReference type="ARBA" id="ARBA00022692"/>
    </source>
</evidence>
<reference evidence="8 9" key="1">
    <citation type="submission" date="2007-05" db="EMBL/GenBank/DDBJ databases">
        <title>Complete sequence of Geobacter uraniireducens Rf4.</title>
        <authorList>
            <consortium name="US DOE Joint Genome Institute"/>
            <person name="Copeland A."/>
            <person name="Lucas S."/>
            <person name="Lapidus A."/>
            <person name="Barry K."/>
            <person name="Detter J.C."/>
            <person name="Glavina del Rio T."/>
            <person name="Hammon N."/>
            <person name="Israni S."/>
            <person name="Dalin E."/>
            <person name="Tice H."/>
            <person name="Pitluck S."/>
            <person name="Chertkov O."/>
            <person name="Brettin T."/>
            <person name="Bruce D."/>
            <person name="Han C."/>
            <person name="Schmutz J."/>
            <person name="Larimer F."/>
            <person name="Land M."/>
            <person name="Hauser L."/>
            <person name="Kyrpides N."/>
            <person name="Mikhailova N."/>
            <person name="Shelobolina E."/>
            <person name="Aklujkar M."/>
            <person name="Lovley D."/>
            <person name="Richardson P."/>
        </authorList>
    </citation>
    <scope>NUCLEOTIDE SEQUENCE [LARGE SCALE GENOMIC DNA]</scope>
    <source>
        <strain evidence="8 9">Rf4</strain>
    </source>
</reference>
<feature type="transmembrane region" description="Helical" evidence="7">
    <location>
        <begin position="358"/>
        <end position="376"/>
    </location>
</feature>
<feature type="transmembrane region" description="Helical" evidence="7">
    <location>
        <begin position="111"/>
        <end position="129"/>
    </location>
</feature>
<keyword evidence="9" id="KW-1185">Reference proteome</keyword>
<feature type="transmembrane region" description="Helical" evidence="7">
    <location>
        <begin position="44"/>
        <end position="68"/>
    </location>
</feature>
<dbReference type="NCBIfam" id="NF007773">
    <property type="entry name" value="PRK10459.1"/>
    <property type="match status" value="1"/>
</dbReference>
<keyword evidence="3" id="KW-1003">Cell membrane</keyword>
<dbReference type="AlphaFoldDB" id="A5GFE8"/>
<dbReference type="PANTHER" id="PTHR30250:SF10">
    <property type="entry name" value="LIPOPOLYSACCHARIDE BIOSYNTHESIS PROTEIN WZXC"/>
    <property type="match status" value="1"/>
</dbReference>
<evidence type="ECO:0000256" key="3">
    <source>
        <dbReference type="ARBA" id="ARBA00022475"/>
    </source>
</evidence>
<gene>
    <name evidence="8" type="ordered locus">Gura_1963</name>
</gene>
<dbReference type="CDD" id="cd13127">
    <property type="entry name" value="MATE_tuaB_like"/>
    <property type="match status" value="1"/>
</dbReference>
<dbReference type="RefSeq" id="WP_011938856.1">
    <property type="nucleotide sequence ID" value="NC_009483.1"/>
</dbReference>
<evidence type="ECO:0000256" key="5">
    <source>
        <dbReference type="ARBA" id="ARBA00022989"/>
    </source>
</evidence>
<evidence type="ECO:0000313" key="8">
    <source>
        <dbReference type="EMBL" id="ABQ26153.1"/>
    </source>
</evidence>
<dbReference type="EMBL" id="CP000698">
    <property type="protein sequence ID" value="ABQ26153.1"/>
    <property type="molecule type" value="Genomic_DNA"/>
</dbReference>
<evidence type="ECO:0000256" key="6">
    <source>
        <dbReference type="ARBA" id="ARBA00023136"/>
    </source>
</evidence>
<feature type="transmembrane region" description="Helical" evidence="7">
    <location>
        <begin position="293"/>
        <end position="313"/>
    </location>
</feature>
<feature type="transmembrane region" description="Helical" evidence="7">
    <location>
        <begin position="80"/>
        <end position="99"/>
    </location>
</feature>
<feature type="transmembrane region" description="Helical" evidence="7">
    <location>
        <begin position="382"/>
        <end position="403"/>
    </location>
</feature>
<organism evidence="8 9">
    <name type="scientific">Geotalea uraniireducens (strain Rf4)</name>
    <name type="common">Geobacter uraniireducens</name>
    <dbReference type="NCBI Taxonomy" id="351605"/>
    <lineage>
        <taxon>Bacteria</taxon>
        <taxon>Pseudomonadati</taxon>
        <taxon>Thermodesulfobacteriota</taxon>
        <taxon>Desulfuromonadia</taxon>
        <taxon>Geobacterales</taxon>
        <taxon>Geobacteraceae</taxon>
        <taxon>Geotalea</taxon>
    </lineage>
</organism>
<comment type="similarity">
    <text evidence="2">Belongs to the polysaccharide synthase family.</text>
</comment>
<keyword evidence="5 7" id="KW-1133">Transmembrane helix</keyword>
<feature type="transmembrane region" description="Helical" evidence="7">
    <location>
        <begin position="444"/>
        <end position="462"/>
    </location>
</feature>
<dbReference type="Pfam" id="PF13440">
    <property type="entry name" value="Polysacc_synt_3"/>
    <property type="match status" value="1"/>
</dbReference>
<name>A5GFE8_GEOUR</name>
<sequence length="493" mass="54555">MLSVKEFAVSGVKWTTMSTVLMSAMEFITLTILARLLTPVDFGLMAMTMVVLGFAAGYADMGLSAVIVQRQDVSRSQLSSLYWLNLIVGTVIFVLIWAVSPLAVAFFHEPLLYWLMPVSALSFVIMSIGQQFSYLLEKDLRFDLLAKQEICACFSGNIVAIVCAFCGHGVWSLVWGHLAKAGMITVLLVWSGWSQWAPMFHFKWRDLSGYLSFGLYQMGERSIFNFNSRIDQILIGKLLGAQELGYYNFAVNQILLPLYRINPLLSRIIFPVFARLQHDIPDLRQSYLKLMKLLSALNAPLLFGLGAMAPLLIPLTFGVQWTPAVLLVQILVFSSFIRSTVEPIGSILLAKGRADISFRWNLAQAFITTPLIFIGAKLYGTLGVAVALVLLTISYAMANYIFLVRPFIGPCGKPYAFSILKVTALAVIMASIVLLMSLAGGHSVIWLIGEACVGMLIYLLLLRTVDQAFFFEVKEMLIGGGGIRQEYGVDSAQ</sequence>
<evidence type="ECO:0000256" key="1">
    <source>
        <dbReference type="ARBA" id="ARBA00004651"/>
    </source>
</evidence>
<feature type="transmembrane region" description="Helical" evidence="7">
    <location>
        <begin position="415"/>
        <end position="438"/>
    </location>
</feature>
<dbReference type="Proteomes" id="UP000006695">
    <property type="component" value="Chromosome"/>
</dbReference>
<keyword evidence="4 7" id="KW-0812">Transmembrane</keyword>
<evidence type="ECO:0000313" key="9">
    <source>
        <dbReference type="Proteomes" id="UP000006695"/>
    </source>
</evidence>
<dbReference type="HOGENOM" id="CLU_026911_2_1_7"/>
<evidence type="ECO:0000256" key="7">
    <source>
        <dbReference type="SAM" id="Phobius"/>
    </source>
</evidence>
<keyword evidence="6 7" id="KW-0472">Membrane</keyword>
<feature type="transmembrane region" description="Helical" evidence="7">
    <location>
        <begin position="20"/>
        <end position="38"/>
    </location>
</feature>
<dbReference type="InterPro" id="IPR050833">
    <property type="entry name" value="Poly_Biosynth_Transport"/>
</dbReference>
<dbReference type="PANTHER" id="PTHR30250">
    <property type="entry name" value="PST FAMILY PREDICTED COLANIC ACID TRANSPORTER"/>
    <property type="match status" value="1"/>
</dbReference>
<dbReference type="KEGG" id="gur:Gura_1963"/>
<comment type="subcellular location">
    <subcellularLocation>
        <location evidence="1">Cell membrane</location>
        <topology evidence="1">Multi-pass membrane protein</topology>
    </subcellularLocation>
</comment>
<dbReference type="STRING" id="351605.Gura_1963"/>
<dbReference type="GO" id="GO:0005886">
    <property type="term" value="C:plasma membrane"/>
    <property type="evidence" value="ECO:0007669"/>
    <property type="project" value="UniProtKB-SubCell"/>
</dbReference>
<proteinExistence type="inferred from homology"/>
<protein>
    <submittedName>
        <fullName evidence="8">Polysaccharide biosynthesis protein</fullName>
    </submittedName>
</protein>
<feature type="transmembrane region" description="Helical" evidence="7">
    <location>
        <begin position="319"/>
        <end position="337"/>
    </location>
</feature>